<dbReference type="InterPro" id="IPR013149">
    <property type="entry name" value="ADH-like_C"/>
</dbReference>
<keyword evidence="2" id="KW-0560">Oxidoreductase</keyword>
<dbReference type="InterPro" id="IPR036291">
    <property type="entry name" value="NAD(P)-bd_dom_sf"/>
</dbReference>
<dbReference type="InterPro" id="IPR011032">
    <property type="entry name" value="GroES-like_sf"/>
</dbReference>
<protein>
    <submittedName>
        <fullName evidence="5">Alcohol dehydrogenase, zinc-binding</fullName>
    </submittedName>
</protein>
<dbReference type="PhylomeDB" id="Q2JAP7"/>
<dbReference type="RefSeq" id="WP_011436691.1">
    <property type="nucleotide sequence ID" value="NC_007777.1"/>
</dbReference>
<name>Q2JAP7_FRACC</name>
<dbReference type="PANTHER" id="PTHR43401">
    <property type="entry name" value="L-THREONINE 3-DEHYDROGENASE"/>
    <property type="match status" value="1"/>
</dbReference>
<dbReference type="GO" id="GO:0016491">
    <property type="term" value="F:oxidoreductase activity"/>
    <property type="evidence" value="ECO:0007669"/>
    <property type="project" value="UniProtKB-KW"/>
</dbReference>
<keyword evidence="6" id="KW-1185">Reference proteome</keyword>
<dbReference type="AlphaFoldDB" id="Q2JAP7"/>
<evidence type="ECO:0000259" key="3">
    <source>
        <dbReference type="Pfam" id="PF00107"/>
    </source>
</evidence>
<dbReference type="EMBL" id="CP000249">
    <property type="protein sequence ID" value="ABD11645.1"/>
    <property type="molecule type" value="Genomic_DNA"/>
</dbReference>
<dbReference type="OrthoDB" id="241504at2"/>
<sequence length="382" mass="38572">MTRGLELYASVSRQAASRLVGAGPSGWSGLAGVAAPLRYVEHGDPVVPGPGWVTVRPRLAGISGSDLALVTGRVSAYLTAMVGLPFVPGQEVVAEVQESVTLDDGRVLAAGDRVVVDPAPGSGPGTGDGRVGDGGWARGVGGGGWSRVMLAHRGQLCPVPATLPDARAVLVDPLAAAVHAVDRARVGAGQRVLVVGAGAAGLCTVLALRAHTEAGQVAVVAKYPRQAELARRFGADVVFDPDGAVAGVRRATHAMRVSPRAGGAFLLGGVDVAFDAAGRASSLSTALRTTRAGGRVVLSGVPTGRVDLTPLWARGLELVGAARRGAAPSVLARAFALAAGAPLDGVVAATYPLTRWREALEHALCAGRLGAVRIAFDPTVAL</sequence>
<dbReference type="eggNOG" id="COG1063">
    <property type="taxonomic scope" value="Bacteria"/>
</dbReference>
<dbReference type="HOGENOM" id="CLU_026673_11_0_11"/>
<dbReference type="Proteomes" id="UP000001937">
    <property type="component" value="Chromosome"/>
</dbReference>
<dbReference type="Pfam" id="PF00107">
    <property type="entry name" value="ADH_zinc_N"/>
    <property type="match status" value="1"/>
</dbReference>
<proteinExistence type="predicted"/>
<dbReference type="Gene3D" id="3.90.180.10">
    <property type="entry name" value="Medium-chain alcohol dehydrogenases, catalytic domain"/>
    <property type="match status" value="1"/>
</dbReference>
<dbReference type="InterPro" id="IPR013154">
    <property type="entry name" value="ADH-like_N"/>
</dbReference>
<evidence type="ECO:0000256" key="2">
    <source>
        <dbReference type="ARBA" id="ARBA00023002"/>
    </source>
</evidence>
<evidence type="ECO:0000313" key="6">
    <source>
        <dbReference type="Proteomes" id="UP000001937"/>
    </source>
</evidence>
<dbReference type="Gene3D" id="3.40.50.720">
    <property type="entry name" value="NAD(P)-binding Rossmann-like Domain"/>
    <property type="match status" value="1"/>
</dbReference>
<dbReference type="SUPFAM" id="SSF50129">
    <property type="entry name" value="GroES-like"/>
    <property type="match status" value="1"/>
</dbReference>
<dbReference type="SUPFAM" id="SSF51735">
    <property type="entry name" value="NAD(P)-binding Rossmann-fold domains"/>
    <property type="match status" value="1"/>
</dbReference>
<reference evidence="5 6" key="1">
    <citation type="journal article" date="2007" name="Genome Res.">
        <title>Genome characteristics of facultatively symbiotic Frankia sp. strains reflect host range and host plant biogeography.</title>
        <authorList>
            <person name="Normand P."/>
            <person name="Lapierre P."/>
            <person name="Tisa L.S."/>
            <person name="Gogarten J.P."/>
            <person name="Alloisio N."/>
            <person name="Bagnarol E."/>
            <person name="Bassi C.A."/>
            <person name="Berry A.M."/>
            <person name="Bickhart D.M."/>
            <person name="Choisne N."/>
            <person name="Couloux A."/>
            <person name="Cournoyer B."/>
            <person name="Cruveiller S."/>
            <person name="Daubin V."/>
            <person name="Demange N."/>
            <person name="Francino M.P."/>
            <person name="Goltsman E."/>
            <person name="Huang Y."/>
            <person name="Kopp O.R."/>
            <person name="Labarre L."/>
            <person name="Lapidus A."/>
            <person name="Lavire C."/>
            <person name="Marechal J."/>
            <person name="Martinez M."/>
            <person name="Mastronunzio J.E."/>
            <person name="Mullin B.C."/>
            <person name="Niemann J."/>
            <person name="Pujic P."/>
            <person name="Rawnsley T."/>
            <person name="Rouy Z."/>
            <person name="Schenowitz C."/>
            <person name="Sellstedt A."/>
            <person name="Tavares F."/>
            <person name="Tomkins J.P."/>
            <person name="Vallenet D."/>
            <person name="Valverde C."/>
            <person name="Wall L.G."/>
            <person name="Wang Y."/>
            <person name="Medigue C."/>
            <person name="Benson D.R."/>
        </authorList>
    </citation>
    <scope>NUCLEOTIDE SEQUENCE [LARGE SCALE GENOMIC DNA]</scope>
    <source>
        <strain evidence="6">DSM 45818 / CECT 9043 / CcI3</strain>
    </source>
</reference>
<accession>Q2JAP7</accession>
<evidence type="ECO:0000256" key="1">
    <source>
        <dbReference type="ARBA" id="ARBA00001947"/>
    </source>
</evidence>
<dbReference type="InterPro" id="IPR050129">
    <property type="entry name" value="Zn_alcohol_dh"/>
</dbReference>
<organism evidence="5 6">
    <name type="scientific">Frankia casuarinae (strain DSM 45818 / CECT 9043 / HFP020203 / CcI3)</name>
    <dbReference type="NCBI Taxonomy" id="106370"/>
    <lineage>
        <taxon>Bacteria</taxon>
        <taxon>Bacillati</taxon>
        <taxon>Actinomycetota</taxon>
        <taxon>Actinomycetes</taxon>
        <taxon>Frankiales</taxon>
        <taxon>Frankiaceae</taxon>
        <taxon>Frankia</taxon>
    </lineage>
</organism>
<comment type="cofactor">
    <cofactor evidence="1">
        <name>Zn(2+)</name>
        <dbReference type="ChEBI" id="CHEBI:29105"/>
    </cofactor>
</comment>
<dbReference type="STRING" id="106370.Francci3_2277"/>
<evidence type="ECO:0000259" key="4">
    <source>
        <dbReference type="Pfam" id="PF08240"/>
    </source>
</evidence>
<dbReference type="PANTHER" id="PTHR43401:SF2">
    <property type="entry name" value="L-THREONINE 3-DEHYDROGENASE"/>
    <property type="match status" value="1"/>
</dbReference>
<evidence type="ECO:0000313" key="5">
    <source>
        <dbReference type="EMBL" id="ABD11645.1"/>
    </source>
</evidence>
<gene>
    <name evidence="5" type="ordered locus">Francci3_2277</name>
</gene>
<feature type="domain" description="Alcohol dehydrogenase-like N-terminal" evidence="4">
    <location>
        <begin position="49"/>
        <end position="160"/>
    </location>
</feature>
<dbReference type="KEGG" id="fra:Francci3_2277"/>
<feature type="domain" description="Alcohol dehydrogenase-like C-terminal" evidence="3">
    <location>
        <begin position="201"/>
        <end position="329"/>
    </location>
</feature>
<dbReference type="Pfam" id="PF08240">
    <property type="entry name" value="ADH_N"/>
    <property type="match status" value="1"/>
</dbReference>